<dbReference type="Proteomes" id="UP000468581">
    <property type="component" value="Unassembled WGS sequence"/>
</dbReference>
<dbReference type="InterPro" id="IPR052514">
    <property type="entry name" value="SAM-dependent_MTase"/>
</dbReference>
<proteinExistence type="predicted"/>
<name>A0A6P0UG04_9FLAO</name>
<evidence type="ECO:0000259" key="1">
    <source>
        <dbReference type="Pfam" id="PF05050"/>
    </source>
</evidence>
<dbReference type="Pfam" id="PF05050">
    <property type="entry name" value="Methyltransf_21"/>
    <property type="match status" value="1"/>
</dbReference>
<gene>
    <name evidence="2" type="ORF">GWK08_01905</name>
</gene>
<keyword evidence="2" id="KW-0808">Transferase</keyword>
<comment type="caution">
    <text evidence="2">The sequence shown here is derived from an EMBL/GenBank/DDBJ whole genome shotgun (WGS) entry which is preliminary data.</text>
</comment>
<dbReference type="SUPFAM" id="SSF53335">
    <property type="entry name" value="S-adenosyl-L-methionine-dependent methyltransferases"/>
    <property type="match status" value="1"/>
</dbReference>
<dbReference type="PANTHER" id="PTHR34203:SF15">
    <property type="entry name" value="SLL1173 PROTEIN"/>
    <property type="match status" value="1"/>
</dbReference>
<dbReference type="GO" id="GO:0032259">
    <property type="term" value="P:methylation"/>
    <property type="evidence" value="ECO:0007669"/>
    <property type="project" value="UniProtKB-KW"/>
</dbReference>
<dbReference type="InterPro" id="IPR029063">
    <property type="entry name" value="SAM-dependent_MTases_sf"/>
</dbReference>
<dbReference type="RefSeq" id="WP_163605216.1">
    <property type="nucleotide sequence ID" value="NZ_JAABOO010000001.1"/>
</dbReference>
<keyword evidence="2" id="KW-0489">Methyltransferase</keyword>
<dbReference type="InterPro" id="IPR006342">
    <property type="entry name" value="FkbM_mtfrase"/>
</dbReference>
<dbReference type="Gene3D" id="3.40.50.150">
    <property type="entry name" value="Vaccinia Virus protein VP39"/>
    <property type="match status" value="1"/>
</dbReference>
<protein>
    <submittedName>
        <fullName evidence="2">FkbM family methyltransferase</fullName>
    </submittedName>
</protein>
<organism evidence="2 3">
    <name type="scientific">Leptobacterium flavescens</name>
    <dbReference type="NCBI Taxonomy" id="472055"/>
    <lineage>
        <taxon>Bacteria</taxon>
        <taxon>Pseudomonadati</taxon>
        <taxon>Bacteroidota</taxon>
        <taxon>Flavobacteriia</taxon>
        <taxon>Flavobacteriales</taxon>
        <taxon>Flavobacteriaceae</taxon>
        <taxon>Leptobacterium</taxon>
    </lineage>
</organism>
<reference evidence="2 3" key="1">
    <citation type="submission" date="2020-01" db="EMBL/GenBank/DDBJ databases">
        <title>Leptobacterium flavescens.</title>
        <authorList>
            <person name="Wang G."/>
        </authorList>
    </citation>
    <scope>NUCLEOTIDE SEQUENCE [LARGE SCALE GENOMIC DNA]</scope>
    <source>
        <strain evidence="2 3">KCTC 22160</strain>
    </source>
</reference>
<evidence type="ECO:0000313" key="2">
    <source>
        <dbReference type="EMBL" id="NER12184.1"/>
    </source>
</evidence>
<feature type="domain" description="Methyltransferase FkbM" evidence="1">
    <location>
        <begin position="110"/>
        <end position="277"/>
    </location>
</feature>
<dbReference type="AlphaFoldDB" id="A0A6P0UG04"/>
<sequence>MMKKTVNKIMGGLGYVIKRKTNPEHIFDRDLPEYRNHNNKALLVRAQGHIKKLKKYFPELRIEDHKNGCIIGLSGVNVFVENVEEFFILNEVFTEQDYQFSSPEELVLIDIGANIGISSLFFSLQENVKRIYAYEPVKDTFEQAELNFSLNKEISKVVSFNNFGIGKDTRKEVFSFNKEIKGNTGIRGKMSGSYAAVENTVEREVLIKPFDEEIKKIRQENSENRIAVKMDCEGAEYEIFDHLNESGAINQIDYFMIEWHDRGPEEIEKVLLANNFEFFSRKLALNAGMIYAIKRER</sequence>
<keyword evidence="3" id="KW-1185">Reference proteome</keyword>
<dbReference type="PANTHER" id="PTHR34203">
    <property type="entry name" value="METHYLTRANSFERASE, FKBM FAMILY PROTEIN"/>
    <property type="match status" value="1"/>
</dbReference>
<evidence type="ECO:0000313" key="3">
    <source>
        <dbReference type="Proteomes" id="UP000468581"/>
    </source>
</evidence>
<dbReference type="EMBL" id="JAABOO010000001">
    <property type="protein sequence ID" value="NER12184.1"/>
    <property type="molecule type" value="Genomic_DNA"/>
</dbReference>
<dbReference type="GO" id="GO:0008168">
    <property type="term" value="F:methyltransferase activity"/>
    <property type="evidence" value="ECO:0007669"/>
    <property type="project" value="UniProtKB-KW"/>
</dbReference>
<accession>A0A6P0UG04</accession>
<dbReference type="NCBIfam" id="TIGR01444">
    <property type="entry name" value="fkbM_fam"/>
    <property type="match status" value="1"/>
</dbReference>